<keyword evidence="1" id="KW-0472">Membrane</keyword>
<organism evidence="2 3">
    <name type="scientific">Paeniglutamicibacter terrestris</name>
    <dbReference type="NCBI Taxonomy" id="2723403"/>
    <lineage>
        <taxon>Bacteria</taxon>
        <taxon>Bacillati</taxon>
        <taxon>Actinomycetota</taxon>
        <taxon>Actinomycetes</taxon>
        <taxon>Micrococcales</taxon>
        <taxon>Micrococcaceae</taxon>
        <taxon>Paeniglutamicibacter</taxon>
    </lineage>
</organism>
<reference evidence="2 3" key="1">
    <citation type="submission" date="2020-04" db="EMBL/GenBank/DDBJ databases">
        <title>Paeniglutamicibacter sp. ANT13_2, a novel actinomycete isolated from sediment in Antarctica.</title>
        <authorList>
            <person name="Sakdapetsiri C."/>
            <person name="Pinyakong O."/>
        </authorList>
    </citation>
    <scope>NUCLEOTIDE SEQUENCE [LARGE SCALE GENOMIC DNA]</scope>
    <source>
        <strain evidence="2 3">ANT13_2</strain>
    </source>
</reference>
<feature type="transmembrane region" description="Helical" evidence="1">
    <location>
        <begin position="93"/>
        <end position="113"/>
    </location>
</feature>
<dbReference type="EMBL" id="JAAWVT010000003">
    <property type="protein sequence ID" value="NKG20946.1"/>
    <property type="molecule type" value="Genomic_DNA"/>
</dbReference>
<evidence type="ECO:0000313" key="2">
    <source>
        <dbReference type="EMBL" id="NKG20946.1"/>
    </source>
</evidence>
<dbReference type="Proteomes" id="UP000746595">
    <property type="component" value="Unassembled WGS sequence"/>
</dbReference>
<feature type="transmembrane region" description="Helical" evidence="1">
    <location>
        <begin position="37"/>
        <end position="56"/>
    </location>
</feature>
<name>A0ABX1G3X9_9MICC</name>
<feature type="transmembrane region" description="Helical" evidence="1">
    <location>
        <begin position="7"/>
        <end position="25"/>
    </location>
</feature>
<evidence type="ECO:0000313" key="3">
    <source>
        <dbReference type="Proteomes" id="UP000746595"/>
    </source>
</evidence>
<accession>A0ABX1G3X9</accession>
<sequence>MTSRKTWIAYFAIDLALVVVFALSGRRSHEESLTLLGVFQTAAPFLIALTAMTLISRPWENHSRIWPTGVLVWIGTVALGLALRVLFGATAAVPFIIVAAIVLGIFLIGRRLITTFIVRRQARTTAS</sequence>
<keyword evidence="1" id="KW-0812">Transmembrane</keyword>
<protein>
    <submittedName>
        <fullName evidence="2">DUF3054 domain-containing protein</fullName>
    </submittedName>
</protein>
<dbReference type="RefSeq" id="WP_168151758.1">
    <property type="nucleotide sequence ID" value="NZ_JAAWVT010000003.1"/>
</dbReference>
<evidence type="ECO:0000256" key="1">
    <source>
        <dbReference type="SAM" id="Phobius"/>
    </source>
</evidence>
<feature type="transmembrane region" description="Helical" evidence="1">
    <location>
        <begin position="68"/>
        <end position="87"/>
    </location>
</feature>
<keyword evidence="1" id="KW-1133">Transmembrane helix</keyword>
<gene>
    <name evidence="2" type="ORF">HED64_09555</name>
</gene>
<dbReference type="Pfam" id="PF11255">
    <property type="entry name" value="DUF3054"/>
    <property type="match status" value="1"/>
</dbReference>
<proteinExistence type="predicted"/>
<keyword evidence="3" id="KW-1185">Reference proteome</keyword>
<dbReference type="InterPro" id="IPR021414">
    <property type="entry name" value="DUF3054"/>
</dbReference>
<comment type="caution">
    <text evidence="2">The sequence shown here is derived from an EMBL/GenBank/DDBJ whole genome shotgun (WGS) entry which is preliminary data.</text>
</comment>